<dbReference type="PANTHER" id="PTHR31465">
    <property type="entry name" value="PROTEIN RTA1-RELATED"/>
    <property type="match status" value="1"/>
</dbReference>
<dbReference type="KEGG" id="cng:CNAG_03169"/>
<organism evidence="6 7">
    <name type="scientific">Cryptococcus neoformans (strain H99 / ATCC 208821 / CBS 10515 / FGSC 9487)</name>
    <name type="common">Cryptococcus neoformans var. grubii serotype A</name>
    <dbReference type="NCBI Taxonomy" id="235443"/>
    <lineage>
        <taxon>Eukaryota</taxon>
        <taxon>Fungi</taxon>
        <taxon>Dikarya</taxon>
        <taxon>Basidiomycota</taxon>
        <taxon>Agaricomycotina</taxon>
        <taxon>Tremellomycetes</taxon>
        <taxon>Tremellales</taxon>
        <taxon>Cryptococcaceae</taxon>
        <taxon>Cryptococcus</taxon>
        <taxon>Cryptococcus neoformans species complex</taxon>
    </lineage>
</organism>
<dbReference type="GeneID" id="23886695"/>
<feature type="transmembrane region" description="Helical" evidence="5">
    <location>
        <begin position="174"/>
        <end position="194"/>
    </location>
</feature>
<dbReference type="OrthoDB" id="2574219at2759"/>
<dbReference type="VEuPathDB" id="FungiDB:CNAG_03169"/>
<reference evidence="6 7" key="1">
    <citation type="journal article" date="2014" name="PLoS Genet.">
        <title>Analysis of the genome and transcriptome of Cryptococcus neoformans var. grubii reveals complex RNA expression and microevolution leading to virulence attenuation.</title>
        <authorList>
            <person name="Janbon G."/>
            <person name="Ormerod K.L."/>
            <person name="Paulet D."/>
            <person name="Byrnes E.J.III."/>
            <person name="Yadav V."/>
            <person name="Chatterjee G."/>
            <person name="Mullapudi N."/>
            <person name="Hon C.C."/>
            <person name="Billmyre R.B."/>
            <person name="Brunel F."/>
            <person name="Bahn Y.S."/>
            <person name="Chen W."/>
            <person name="Chen Y."/>
            <person name="Chow E.W."/>
            <person name="Coppee J.Y."/>
            <person name="Floyd-Averette A."/>
            <person name="Gaillardin C."/>
            <person name="Gerik K.J."/>
            <person name="Goldberg J."/>
            <person name="Gonzalez-Hilarion S."/>
            <person name="Gujja S."/>
            <person name="Hamlin J.L."/>
            <person name="Hsueh Y.P."/>
            <person name="Ianiri G."/>
            <person name="Jones S."/>
            <person name="Kodira C.D."/>
            <person name="Kozubowski L."/>
            <person name="Lam W."/>
            <person name="Marra M."/>
            <person name="Mesner L.D."/>
            <person name="Mieczkowski P.A."/>
            <person name="Moyrand F."/>
            <person name="Nielsen K."/>
            <person name="Proux C."/>
            <person name="Rossignol T."/>
            <person name="Schein J.E."/>
            <person name="Sun S."/>
            <person name="Wollschlaeger C."/>
            <person name="Wood I.A."/>
            <person name="Zeng Q."/>
            <person name="Neuveglise C."/>
            <person name="Newlon C.S."/>
            <person name="Perfect J.R."/>
            <person name="Lodge J.K."/>
            <person name="Idnurm A."/>
            <person name="Stajich J.E."/>
            <person name="Kronstad J.W."/>
            <person name="Sanyal K."/>
            <person name="Heitman J."/>
            <person name="Fraser J.A."/>
            <person name="Cuomo C.A."/>
            <person name="Dietrich F.S."/>
        </authorList>
    </citation>
    <scope>NUCLEOTIDE SEQUENCE [LARGE SCALE GENOMIC DNA]</scope>
    <source>
        <strain evidence="7">H99 / ATCC 208821 / CBS 10515 / FGSC 9487</strain>
    </source>
</reference>
<evidence type="ECO:0008006" key="8">
    <source>
        <dbReference type="Google" id="ProtNLM"/>
    </source>
</evidence>
<dbReference type="Proteomes" id="UP000010091">
    <property type="component" value="Chromosome 8"/>
</dbReference>
<evidence type="ECO:0000256" key="2">
    <source>
        <dbReference type="ARBA" id="ARBA00022692"/>
    </source>
</evidence>
<dbReference type="AlphaFoldDB" id="J9VSN8"/>
<evidence type="ECO:0000256" key="5">
    <source>
        <dbReference type="SAM" id="Phobius"/>
    </source>
</evidence>
<keyword evidence="4 5" id="KW-0472">Membrane</keyword>
<dbReference type="Pfam" id="PF04479">
    <property type="entry name" value="RTA1"/>
    <property type="match status" value="1"/>
</dbReference>
<keyword evidence="7" id="KW-1185">Reference proteome</keyword>
<dbReference type="GO" id="GO:0005886">
    <property type="term" value="C:plasma membrane"/>
    <property type="evidence" value="ECO:0007669"/>
    <property type="project" value="TreeGrafter"/>
</dbReference>
<sequence>MSINTLGQQYSFLRPKWYIIIFVTCDFISLILQAVGGGWAASVDPPTPKMPTNIMVGGIIFQLVSMIAFAGLGVDFMQRALSRRAYRGREGDEVEMLPSTPEQATGKEGMYGGYAVARVTRGEKEVRRWRWVMVGTGICSIMIIVRGIYRSVELIQGWDGYLITHEAYQDTLDGIPMIMALLATAVFHPGFFLAPRQGWKSA</sequence>
<evidence type="ECO:0000313" key="6">
    <source>
        <dbReference type="EMBL" id="AFR96396.2"/>
    </source>
</evidence>
<feature type="transmembrane region" description="Helical" evidence="5">
    <location>
        <begin position="131"/>
        <end position="149"/>
    </location>
</feature>
<dbReference type="InterPro" id="IPR007568">
    <property type="entry name" value="RTA1"/>
</dbReference>
<keyword evidence="3 5" id="KW-1133">Transmembrane helix</keyword>
<accession>J9VSN8</accession>
<gene>
    <name evidence="6" type="ORF">CNAG_03169</name>
</gene>
<dbReference type="EMBL" id="CP003827">
    <property type="protein sequence ID" value="AFR96396.2"/>
    <property type="molecule type" value="Genomic_DNA"/>
</dbReference>
<evidence type="ECO:0000256" key="3">
    <source>
        <dbReference type="ARBA" id="ARBA00022989"/>
    </source>
</evidence>
<comment type="subcellular location">
    <subcellularLocation>
        <location evidence="1">Membrane</location>
        <topology evidence="1">Multi-pass membrane protein</topology>
    </subcellularLocation>
</comment>
<dbReference type="GO" id="GO:0000324">
    <property type="term" value="C:fungal-type vacuole"/>
    <property type="evidence" value="ECO:0007669"/>
    <property type="project" value="TreeGrafter"/>
</dbReference>
<evidence type="ECO:0000313" key="7">
    <source>
        <dbReference type="Proteomes" id="UP000010091"/>
    </source>
</evidence>
<dbReference type="RefSeq" id="XP_012050860.1">
    <property type="nucleotide sequence ID" value="XM_012195470.1"/>
</dbReference>
<protein>
    <recommendedName>
        <fullName evidence="8">Phospholipid-translocating ATPase</fullName>
    </recommendedName>
</protein>
<dbReference type="HOGENOM" id="CLU_033465_6_0_1"/>
<keyword evidence="2 5" id="KW-0812">Transmembrane</keyword>
<feature type="transmembrane region" description="Helical" evidence="5">
    <location>
        <begin position="17"/>
        <end position="42"/>
    </location>
</feature>
<evidence type="ECO:0000256" key="1">
    <source>
        <dbReference type="ARBA" id="ARBA00004141"/>
    </source>
</evidence>
<dbReference type="PANTHER" id="PTHR31465:SF9">
    <property type="entry name" value="SPHINGOID LONG-CHAIN BASE TRANSPORTER RSB1"/>
    <property type="match status" value="1"/>
</dbReference>
<feature type="transmembrane region" description="Helical" evidence="5">
    <location>
        <begin position="54"/>
        <end position="77"/>
    </location>
</feature>
<evidence type="ECO:0000256" key="4">
    <source>
        <dbReference type="ARBA" id="ARBA00023136"/>
    </source>
</evidence>
<proteinExistence type="predicted"/>
<name>J9VSN8_CRYN9</name>